<evidence type="ECO:0000259" key="7">
    <source>
        <dbReference type="PROSITE" id="PS50174"/>
    </source>
</evidence>
<dbReference type="GO" id="GO:0003676">
    <property type="term" value="F:nucleic acid binding"/>
    <property type="evidence" value="ECO:0007669"/>
    <property type="project" value="InterPro"/>
</dbReference>
<dbReference type="PANTHER" id="PTHR47650">
    <property type="entry name" value="ZINC FINGER CCCH DOMAIN-CONTAINING PROTEIN 22"/>
    <property type="match status" value="1"/>
</dbReference>
<feature type="compositionally biased region" description="Basic and acidic residues" evidence="5">
    <location>
        <begin position="379"/>
        <end position="389"/>
    </location>
</feature>
<keyword evidence="1 4" id="KW-0479">Metal-binding</keyword>
<feature type="domain" description="C3H1-type" evidence="6">
    <location>
        <begin position="148"/>
        <end position="175"/>
    </location>
</feature>
<dbReference type="Gene3D" id="2.30.30.1190">
    <property type="match status" value="1"/>
</dbReference>
<evidence type="ECO:0000256" key="2">
    <source>
        <dbReference type="ARBA" id="ARBA00022771"/>
    </source>
</evidence>
<evidence type="ECO:0000256" key="1">
    <source>
        <dbReference type="ARBA" id="ARBA00022723"/>
    </source>
</evidence>
<feature type="region of interest" description="Disordered" evidence="5">
    <location>
        <begin position="353"/>
        <end position="393"/>
    </location>
</feature>
<dbReference type="Pfam" id="PF18044">
    <property type="entry name" value="zf-CCCH_4"/>
    <property type="match status" value="1"/>
</dbReference>
<feature type="compositionally biased region" description="Low complexity" evidence="5">
    <location>
        <begin position="487"/>
        <end position="496"/>
    </location>
</feature>
<reference evidence="8" key="1">
    <citation type="submission" date="2015-07" db="EMBL/GenBank/DDBJ databases">
        <title>Transcriptome Assembly of Anthurium amnicola.</title>
        <authorList>
            <person name="Suzuki J."/>
        </authorList>
    </citation>
    <scope>NUCLEOTIDE SEQUENCE</scope>
</reference>
<gene>
    <name evidence="8" type="primary">Os02g0793000_0</name>
    <name evidence="8" type="ORF">g.52651</name>
</gene>
<dbReference type="EMBL" id="GDJX01013468">
    <property type="protein sequence ID" value="JAT54468.1"/>
    <property type="molecule type" value="Transcribed_RNA"/>
</dbReference>
<evidence type="ECO:0000256" key="3">
    <source>
        <dbReference type="ARBA" id="ARBA00022833"/>
    </source>
</evidence>
<feature type="region of interest" description="Disordered" evidence="5">
    <location>
        <begin position="486"/>
        <end position="507"/>
    </location>
</feature>
<proteinExistence type="predicted"/>
<dbReference type="PROSITE" id="PS50174">
    <property type="entry name" value="G_PATCH"/>
    <property type="match status" value="1"/>
</dbReference>
<protein>
    <submittedName>
        <fullName evidence="8">Zinc finger CCCH domain-containing protein 18</fullName>
    </submittedName>
</protein>
<dbReference type="AlphaFoldDB" id="A0A1D1YIL0"/>
<dbReference type="PANTHER" id="PTHR47650:SF2">
    <property type="entry name" value="ZINC FINGER CCCH DOMAIN-CONTAINING PROTEIN 22"/>
    <property type="match status" value="1"/>
</dbReference>
<feature type="zinc finger region" description="C3H1-type" evidence="4">
    <location>
        <begin position="148"/>
        <end position="175"/>
    </location>
</feature>
<feature type="compositionally biased region" description="Acidic residues" evidence="5">
    <location>
        <begin position="250"/>
        <end position="273"/>
    </location>
</feature>
<dbReference type="Pfam" id="PF01585">
    <property type="entry name" value="G-patch"/>
    <property type="match status" value="1"/>
</dbReference>
<dbReference type="PROSITE" id="PS50103">
    <property type="entry name" value="ZF_C3H1"/>
    <property type="match status" value="1"/>
</dbReference>
<evidence type="ECO:0000256" key="5">
    <source>
        <dbReference type="SAM" id="MobiDB-lite"/>
    </source>
</evidence>
<name>A0A1D1YIL0_9ARAE</name>
<dbReference type="InterPro" id="IPR000467">
    <property type="entry name" value="G_patch_dom"/>
</dbReference>
<evidence type="ECO:0000313" key="8">
    <source>
        <dbReference type="EMBL" id="JAT54468.1"/>
    </source>
</evidence>
<dbReference type="InterPro" id="IPR041367">
    <property type="entry name" value="Znf-CCCH_4"/>
</dbReference>
<evidence type="ECO:0000256" key="4">
    <source>
        <dbReference type="PROSITE-ProRule" id="PRU00723"/>
    </source>
</evidence>
<dbReference type="InterPro" id="IPR000571">
    <property type="entry name" value="Znf_CCCH"/>
</dbReference>
<organism evidence="8">
    <name type="scientific">Anthurium amnicola</name>
    <dbReference type="NCBI Taxonomy" id="1678845"/>
    <lineage>
        <taxon>Eukaryota</taxon>
        <taxon>Viridiplantae</taxon>
        <taxon>Streptophyta</taxon>
        <taxon>Embryophyta</taxon>
        <taxon>Tracheophyta</taxon>
        <taxon>Spermatophyta</taxon>
        <taxon>Magnoliopsida</taxon>
        <taxon>Liliopsida</taxon>
        <taxon>Araceae</taxon>
        <taxon>Pothoideae</taxon>
        <taxon>Potheae</taxon>
        <taxon>Anthurium</taxon>
    </lineage>
</organism>
<keyword evidence="2 4" id="KW-0863">Zinc-finger</keyword>
<sequence>MAEDDGGGHEGAIERQLELQLGEQRESLAALNDALFSDPSNTELLSVRKELIVAIKDAEEGLLYLKRSRLLREVDEIALRHGSESIAQDVKVEPLDPTQDVAEPLESEKFSVGSKCRFRYSDGRWYNGCIVGFEGSNSARISFLNPTSESMLMCKFFLQQRCRFGSNCRMSHGVELLTSSLKQYVPTIWQQSLVGSSIWAASGSCSATWREAELESWDDKLRLALVVFQDGSCDKLGVESLSLSEYAQMSDEEDEESCLETSDSSEDDEDSEAETAHRGMGFLEATTMQRGVQTETAVFAKWENHTRGIASKMMASMGYREGMGLGVSGQGIVDPIPVKVLPPKQSLDHAIQLNKIEESGGNRGKKRSRGGKRNREKKHAAAVEAAKDDEQPESDVFSFINEQLAGPNGANDVAVKRRISSVVERGCTKKEDRRSLVAHYEKVTELRNKVEKLEEMVNRNRNDKVVFEAASRKLDDTRKALADAKAAHASASNAITSKEKEKRWLKF</sequence>
<evidence type="ECO:0000259" key="6">
    <source>
        <dbReference type="PROSITE" id="PS50103"/>
    </source>
</evidence>
<dbReference type="SMART" id="SM00356">
    <property type="entry name" value="ZnF_C3H1"/>
    <property type="match status" value="1"/>
</dbReference>
<feature type="domain" description="G-patch" evidence="7">
    <location>
        <begin position="306"/>
        <end position="352"/>
    </location>
</feature>
<dbReference type="SMART" id="SM00443">
    <property type="entry name" value="G_patch"/>
    <property type="match status" value="1"/>
</dbReference>
<feature type="compositionally biased region" description="Basic and acidic residues" evidence="5">
    <location>
        <begin position="497"/>
        <end position="507"/>
    </location>
</feature>
<keyword evidence="3 4" id="KW-0862">Zinc</keyword>
<dbReference type="GO" id="GO:0008270">
    <property type="term" value="F:zinc ion binding"/>
    <property type="evidence" value="ECO:0007669"/>
    <property type="project" value="UniProtKB-KW"/>
</dbReference>
<feature type="region of interest" description="Disordered" evidence="5">
    <location>
        <begin position="249"/>
        <end position="276"/>
    </location>
</feature>
<feature type="compositionally biased region" description="Basic residues" evidence="5">
    <location>
        <begin position="363"/>
        <end position="378"/>
    </location>
</feature>
<accession>A0A1D1YIL0</accession>